<reference evidence="8" key="1">
    <citation type="submission" date="2022-03" db="EMBL/GenBank/DDBJ databases">
        <title>A functionally conserved STORR gene fusion in Papaver species that diverged 16.8 million years ago.</title>
        <authorList>
            <person name="Catania T."/>
        </authorList>
    </citation>
    <scope>NUCLEOTIDE SEQUENCE</scope>
    <source>
        <strain evidence="8">S-191538</strain>
    </source>
</reference>
<proteinExistence type="inferred from homology"/>
<evidence type="ECO:0000256" key="1">
    <source>
        <dbReference type="ARBA" id="ARBA00001954"/>
    </source>
</evidence>
<dbReference type="Proteomes" id="UP001177140">
    <property type="component" value="Unassembled WGS sequence"/>
</dbReference>
<dbReference type="PANTHER" id="PTHR22966">
    <property type="entry name" value="2-AMINOETHANETHIOL DIOXYGENASE"/>
    <property type="match status" value="1"/>
</dbReference>
<sequence length="297" mass="32816">MTMEASLVGKKRNNVVVLGNNIARKKRCIKRTKQCRQPTMSMTLQKLFTACKEVFKGPGTVPSSLGVQNLRHILDNMNPEDLGLSTDLLFFKSGGVTTGTPTITYTTICTTKNFSMCLFFLPQSAVIPLHNHPEMTVFSKLLLGSMHIKSYDWVDADSASSSQLRLAKLKADNVFTAPCDTSVLYPTSGGNIHAFTALTPCALLDVIGPPYSKEDGRDCSYYRDFPCSVSIDSAVDEALERKNWWNMSSKPCCTMDGALEDLEGETAYGLLEEIEMPKDLKMEGIEYLGPQIIDEPI</sequence>
<name>A0AA41UV82_PAPNU</name>
<dbReference type="GO" id="GO:0017172">
    <property type="term" value="F:cysteine dioxygenase activity"/>
    <property type="evidence" value="ECO:0007669"/>
    <property type="project" value="UniProtKB-EC"/>
</dbReference>
<dbReference type="EC" id="1.13.11.20" evidence="3"/>
<evidence type="ECO:0000256" key="6">
    <source>
        <dbReference type="ARBA" id="ARBA00023004"/>
    </source>
</evidence>
<comment type="caution">
    <text evidence="8">The sequence shown here is derived from an EMBL/GenBank/DDBJ whole genome shotgun (WGS) entry which is preliminary data.</text>
</comment>
<keyword evidence="6" id="KW-0408">Iron</keyword>
<organism evidence="8 9">
    <name type="scientific">Papaver nudicaule</name>
    <name type="common">Iceland poppy</name>
    <dbReference type="NCBI Taxonomy" id="74823"/>
    <lineage>
        <taxon>Eukaryota</taxon>
        <taxon>Viridiplantae</taxon>
        <taxon>Streptophyta</taxon>
        <taxon>Embryophyta</taxon>
        <taxon>Tracheophyta</taxon>
        <taxon>Spermatophyta</taxon>
        <taxon>Magnoliopsida</taxon>
        <taxon>Ranunculales</taxon>
        <taxon>Papaveraceae</taxon>
        <taxon>Papaveroideae</taxon>
        <taxon>Papaver</taxon>
    </lineage>
</organism>
<evidence type="ECO:0000256" key="2">
    <source>
        <dbReference type="ARBA" id="ARBA00006622"/>
    </source>
</evidence>
<keyword evidence="5" id="KW-0560">Oxidoreductase</keyword>
<dbReference type="PANTHER" id="PTHR22966:SF63">
    <property type="entry name" value="CYSTEINE DIOXYGENASE"/>
    <property type="match status" value="1"/>
</dbReference>
<keyword evidence="9" id="KW-1185">Reference proteome</keyword>
<evidence type="ECO:0000256" key="4">
    <source>
        <dbReference type="ARBA" id="ARBA00022723"/>
    </source>
</evidence>
<keyword evidence="4" id="KW-0479">Metal-binding</keyword>
<dbReference type="Gene3D" id="2.60.120.10">
    <property type="entry name" value="Jelly Rolls"/>
    <property type="match status" value="1"/>
</dbReference>
<evidence type="ECO:0000256" key="3">
    <source>
        <dbReference type="ARBA" id="ARBA00013133"/>
    </source>
</evidence>
<evidence type="ECO:0000256" key="5">
    <source>
        <dbReference type="ARBA" id="ARBA00023002"/>
    </source>
</evidence>
<evidence type="ECO:0000313" key="9">
    <source>
        <dbReference type="Proteomes" id="UP001177140"/>
    </source>
</evidence>
<dbReference type="CDD" id="cd20289">
    <property type="entry name" value="cupin_ADO"/>
    <property type="match status" value="1"/>
</dbReference>
<dbReference type="SUPFAM" id="SSF51182">
    <property type="entry name" value="RmlC-like cupins"/>
    <property type="match status" value="1"/>
</dbReference>
<dbReference type="GO" id="GO:0070483">
    <property type="term" value="P:detection of hypoxia"/>
    <property type="evidence" value="ECO:0007669"/>
    <property type="project" value="UniProtKB-ARBA"/>
</dbReference>
<dbReference type="InterPro" id="IPR014710">
    <property type="entry name" value="RmlC-like_jellyroll"/>
</dbReference>
<gene>
    <name evidence="8" type="ORF">MKW94_013046</name>
</gene>
<comment type="catalytic activity">
    <reaction evidence="7">
        <text>L-cysteine + O2 = 3-sulfino-L-alanine + H(+)</text>
        <dbReference type="Rhea" id="RHEA:20441"/>
        <dbReference type="ChEBI" id="CHEBI:15378"/>
        <dbReference type="ChEBI" id="CHEBI:15379"/>
        <dbReference type="ChEBI" id="CHEBI:35235"/>
        <dbReference type="ChEBI" id="CHEBI:61085"/>
        <dbReference type="EC" id="1.13.11.20"/>
    </reaction>
    <physiologicalReaction direction="left-to-right" evidence="7">
        <dbReference type="Rhea" id="RHEA:20442"/>
    </physiologicalReaction>
</comment>
<evidence type="ECO:0000313" key="8">
    <source>
        <dbReference type="EMBL" id="MCL7023870.1"/>
    </source>
</evidence>
<dbReference type="AlphaFoldDB" id="A0AA41UV82"/>
<evidence type="ECO:0000256" key="7">
    <source>
        <dbReference type="ARBA" id="ARBA00024284"/>
    </source>
</evidence>
<dbReference type="InterPro" id="IPR011051">
    <property type="entry name" value="RmlC_Cupin_sf"/>
</dbReference>
<comment type="similarity">
    <text evidence="2">Belongs to the cysteine dioxygenase family.</text>
</comment>
<dbReference type="GO" id="GO:0046872">
    <property type="term" value="F:metal ion binding"/>
    <property type="evidence" value="ECO:0007669"/>
    <property type="project" value="UniProtKB-KW"/>
</dbReference>
<accession>A0AA41UV82</accession>
<comment type="cofactor">
    <cofactor evidence="1">
        <name>Fe(2+)</name>
        <dbReference type="ChEBI" id="CHEBI:29033"/>
    </cofactor>
</comment>
<dbReference type="EMBL" id="JAJJMA010027517">
    <property type="protein sequence ID" value="MCL7023870.1"/>
    <property type="molecule type" value="Genomic_DNA"/>
</dbReference>
<dbReference type="InterPro" id="IPR012864">
    <property type="entry name" value="PCO/ADO"/>
</dbReference>
<protein>
    <recommendedName>
        <fullName evidence="3">cysteine dioxygenase</fullName>
        <ecNumber evidence="3">1.13.11.20</ecNumber>
    </recommendedName>
</protein>
<dbReference type="Pfam" id="PF07847">
    <property type="entry name" value="PCO_ADO"/>
    <property type="match status" value="1"/>
</dbReference>